<dbReference type="RefSeq" id="WP_012031620.1">
    <property type="nucleotide sequence ID" value="NC_009446.1"/>
</dbReference>
<comment type="cofactor">
    <cofactor evidence="1">
        <name>FAD</name>
        <dbReference type="ChEBI" id="CHEBI:57692"/>
    </cofactor>
</comment>
<proteinExistence type="predicted"/>
<evidence type="ECO:0000256" key="1">
    <source>
        <dbReference type="ARBA" id="ARBA00001974"/>
    </source>
</evidence>
<dbReference type="PRINTS" id="PR00411">
    <property type="entry name" value="PNDRDTASEI"/>
</dbReference>
<feature type="domain" description="RsdA/BaiN/AoA(So)-like insert" evidence="5">
    <location>
        <begin position="185"/>
        <end position="327"/>
    </location>
</feature>
<dbReference type="InterPro" id="IPR036188">
    <property type="entry name" value="FAD/NAD-bd_sf"/>
</dbReference>
<dbReference type="NCBIfam" id="TIGR00275">
    <property type="entry name" value="aminoacetone oxidase family FAD-binding enzyme"/>
    <property type="match status" value="1"/>
</dbReference>
<accession>A5EX33</accession>
<dbReference type="PANTHER" id="PTHR42887:SF2">
    <property type="entry name" value="OS12G0638800 PROTEIN"/>
    <property type="match status" value="1"/>
</dbReference>
<keyword evidence="7" id="KW-1185">Reference proteome</keyword>
<dbReference type="OrthoDB" id="9773233at2"/>
<dbReference type="SUPFAM" id="SSF160996">
    <property type="entry name" value="HI0933 insert domain-like"/>
    <property type="match status" value="1"/>
</dbReference>
<dbReference type="EMBL" id="CP000513">
    <property type="protein sequence ID" value="ABQ14255.1"/>
    <property type="molecule type" value="Genomic_DNA"/>
</dbReference>
<dbReference type="Gene3D" id="3.50.50.60">
    <property type="entry name" value="FAD/NAD(P)-binding domain"/>
    <property type="match status" value="1"/>
</dbReference>
<dbReference type="STRING" id="246195.DNO_1336"/>
<dbReference type="SUPFAM" id="SSF51905">
    <property type="entry name" value="FAD/NAD(P)-binding domain"/>
    <property type="match status" value="1"/>
</dbReference>
<organism evidence="6 7">
    <name type="scientific">Dichelobacter nodosus (strain VCS1703A)</name>
    <dbReference type="NCBI Taxonomy" id="246195"/>
    <lineage>
        <taxon>Bacteria</taxon>
        <taxon>Pseudomonadati</taxon>
        <taxon>Pseudomonadota</taxon>
        <taxon>Gammaproteobacteria</taxon>
        <taxon>Cardiobacteriales</taxon>
        <taxon>Cardiobacteriaceae</taxon>
        <taxon>Dichelobacter</taxon>
    </lineage>
</organism>
<dbReference type="KEGG" id="dno:DNO_1336"/>
<protein>
    <submittedName>
        <fullName evidence="6">Uncharacterized protein</fullName>
    </submittedName>
</protein>
<sequence>MSVIIIGGGAAGTYCAIHAAQRGLSVCILEKNPAIGAKLRVCGGGRCNFTNLHIKPEAYLSHNPHFCRSALAKHNQWDVLKWFDEHRLTYHEKKSGQLFCAQHSRGVIQALADELHHFGVPIHYNTCVLHIEKTENGYLLHTNQGDFAAEQLVIACGGASFAKLGATDCALTFAKSLKIANYPFRPALVPLLLSPAFPQLAGVTTEVIVKTENAPDFRDDMLFTHRGLSGPAILQISSYWQKGAALELNFLPDCPPDFLLTAKQQQPQKSLSHVLKTLLPAALVQHFIPNQQPLQQYSDAQLRAYTQQLQHYRVLPSGTEGMKKAEVCRGGIDTRTMDPRTLQIKAHADLYAIGEAVDVTGWLGGYNLQWAWSSAWCCAQALRL</sequence>
<dbReference type="HOGENOM" id="CLU_025174_2_0_6"/>
<evidence type="ECO:0000313" key="7">
    <source>
        <dbReference type="Proteomes" id="UP000000248"/>
    </source>
</evidence>
<dbReference type="Gene3D" id="1.10.8.260">
    <property type="entry name" value="HI0933 insert domain-like"/>
    <property type="match status" value="1"/>
</dbReference>
<dbReference type="PANTHER" id="PTHR42887">
    <property type="entry name" value="OS12G0638800 PROTEIN"/>
    <property type="match status" value="1"/>
</dbReference>
<dbReference type="eggNOG" id="COG2081">
    <property type="taxonomic scope" value="Bacteria"/>
</dbReference>
<evidence type="ECO:0000313" key="6">
    <source>
        <dbReference type="EMBL" id="ABQ14255.1"/>
    </source>
</evidence>
<dbReference type="Pfam" id="PF03486">
    <property type="entry name" value="HI0933_like"/>
    <property type="match status" value="1"/>
</dbReference>
<dbReference type="Proteomes" id="UP000000248">
    <property type="component" value="Chromosome"/>
</dbReference>
<dbReference type="InterPro" id="IPR004792">
    <property type="entry name" value="BaiN-like"/>
</dbReference>
<dbReference type="Pfam" id="PF22780">
    <property type="entry name" value="HI0933_like_1st"/>
    <property type="match status" value="1"/>
</dbReference>
<name>A5EX33_DICNV</name>
<dbReference type="AlphaFoldDB" id="A5EX33"/>
<evidence type="ECO:0000259" key="5">
    <source>
        <dbReference type="Pfam" id="PF22780"/>
    </source>
</evidence>
<gene>
    <name evidence="6" type="ordered locus">DNO_1336</name>
</gene>
<dbReference type="InterPro" id="IPR055178">
    <property type="entry name" value="RsdA/BaiN/AoA(So)-like_dom"/>
</dbReference>
<reference evidence="6 7" key="1">
    <citation type="journal article" date="2007" name="Nat. Biotechnol.">
        <title>Genome sequence and identification of candidate vaccine antigens from the animal pathogen Dichelobacter nodosus.</title>
        <authorList>
            <person name="Myers G.S."/>
            <person name="Parker D."/>
            <person name="Al-Hasani K."/>
            <person name="Kennan R.M."/>
            <person name="Seemann T."/>
            <person name="Ren Q."/>
            <person name="Badger J.H."/>
            <person name="Selengut J.D."/>
            <person name="Deboy R.T."/>
            <person name="Tettelin H."/>
            <person name="Boyce J.D."/>
            <person name="McCarl V.P."/>
            <person name="Han X."/>
            <person name="Nelson W.C."/>
            <person name="Madupu R."/>
            <person name="Mohamoud Y."/>
            <person name="Holley T."/>
            <person name="Fedorova N."/>
            <person name="Khouri H."/>
            <person name="Bottomley S.P."/>
            <person name="Whittington R.J."/>
            <person name="Adler B."/>
            <person name="Songer J.G."/>
            <person name="Rood J.I."/>
            <person name="Paulsen I.T."/>
        </authorList>
    </citation>
    <scope>NUCLEOTIDE SEQUENCE [LARGE SCALE GENOMIC DNA]</scope>
    <source>
        <strain evidence="6 7">VCS1703A</strain>
    </source>
</reference>
<evidence type="ECO:0000259" key="4">
    <source>
        <dbReference type="Pfam" id="PF03486"/>
    </source>
</evidence>
<evidence type="ECO:0000256" key="2">
    <source>
        <dbReference type="ARBA" id="ARBA00022630"/>
    </source>
</evidence>
<dbReference type="Gene3D" id="2.40.30.10">
    <property type="entry name" value="Translation factors"/>
    <property type="match status" value="1"/>
</dbReference>
<dbReference type="InterPro" id="IPR057661">
    <property type="entry name" value="RsdA/BaiN/AoA(So)_Rossmann"/>
</dbReference>
<dbReference type="InterPro" id="IPR023166">
    <property type="entry name" value="BaiN-like_dom_sf"/>
</dbReference>
<keyword evidence="2" id="KW-0285">Flavoprotein</keyword>
<evidence type="ECO:0000256" key="3">
    <source>
        <dbReference type="ARBA" id="ARBA00022827"/>
    </source>
</evidence>
<feature type="domain" description="RsdA/BaiN/AoA(So)-like Rossmann fold-like" evidence="4">
    <location>
        <begin position="2"/>
        <end position="380"/>
    </location>
</feature>
<keyword evidence="3" id="KW-0274">FAD</keyword>